<dbReference type="InterPro" id="IPR036388">
    <property type="entry name" value="WH-like_DNA-bd_sf"/>
</dbReference>
<accession>A0A9X2C4D9</accession>
<dbReference type="PROSITE" id="PS50987">
    <property type="entry name" value="HTH_ARSR_2"/>
    <property type="match status" value="1"/>
</dbReference>
<dbReference type="PANTHER" id="PTHR38600">
    <property type="entry name" value="TRANSCRIPTIONAL REGULATORY PROTEIN"/>
    <property type="match status" value="1"/>
</dbReference>
<name>A0A9X2C4D9_9BURK</name>
<dbReference type="NCBIfam" id="NF033788">
    <property type="entry name" value="HTH_metalloreg"/>
    <property type="match status" value="1"/>
</dbReference>
<dbReference type="RefSeq" id="WP_275685336.1">
    <property type="nucleotide sequence ID" value="NZ_JAJLJH010000013.1"/>
</dbReference>
<dbReference type="AlphaFoldDB" id="A0A9X2C4D9"/>
<evidence type="ECO:0000259" key="1">
    <source>
        <dbReference type="PROSITE" id="PS50987"/>
    </source>
</evidence>
<organism evidence="2 3">
    <name type="scientific">Scleromatobacter humisilvae</name>
    <dbReference type="NCBI Taxonomy" id="2897159"/>
    <lineage>
        <taxon>Bacteria</taxon>
        <taxon>Pseudomonadati</taxon>
        <taxon>Pseudomonadota</taxon>
        <taxon>Betaproteobacteria</taxon>
        <taxon>Burkholderiales</taxon>
        <taxon>Sphaerotilaceae</taxon>
        <taxon>Scleromatobacter</taxon>
    </lineage>
</organism>
<dbReference type="EMBL" id="JAJLJH010000013">
    <property type="protein sequence ID" value="MCK9689285.1"/>
    <property type="molecule type" value="Genomic_DNA"/>
</dbReference>
<dbReference type="Gene3D" id="1.10.10.10">
    <property type="entry name" value="Winged helix-like DNA-binding domain superfamily/Winged helix DNA-binding domain"/>
    <property type="match status" value="1"/>
</dbReference>
<comment type="caution">
    <text evidence="2">The sequence shown here is derived from an EMBL/GenBank/DDBJ whole genome shotgun (WGS) entry which is preliminary data.</text>
</comment>
<reference evidence="2" key="1">
    <citation type="submission" date="2021-11" db="EMBL/GenBank/DDBJ databases">
        <title>BS-T2-15 a new species belonging to the Comamonadaceae family isolated from the soil of a French oak forest.</title>
        <authorList>
            <person name="Mieszkin S."/>
            <person name="Alain K."/>
        </authorList>
    </citation>
    <scope>NUCLEOTIDE SEQUENCE</scope>
    <source>
        <strain evidence="2">BS-T2-15</strain>
    </source>
</reference>
<dbReference type="GO" id="GO:0003700">
    <property type="term" value="F:DNA-binding transcription factor activity"/>
    <property type="evidence" value="ECO:0007669"/>
    <property type="project" value="InterPro"/>
</dbReference>
<gene>
    <name evidence="2" type="ORF">LPC04_26510</name>
</gene>
<dbReference type="Proteomes" id="UP001139353">
    <property type="component" value="Unassembled WGS sequence"/>
</dbReference>
<dbReference type="PRINTS" id="PR00778">
    <property type="entry name" value="HTHARSR"/>
</dbReference>
<dbReference type="CDD" id="cd00090">
    <property type="entry name" value="HTH_ARSR"/>
    <property type="match status" value="1"/>
</dbReference>
<dbReference type="InterPro" id="IPR011991">
    <property type="entry name" value="ArsR-like_HTH"/>
</dbReference>
<keyword evidence="3" id="KW-1185">Reference proteome</keyword>
<sequence>MSAPDAARRAQDAAPLFAALGDATRLQLLMRLSASGPESIAQMSEKSAVTRQAITKHLQVLSDAGFVAGERRGREHIWRLRPQRIRDVHAQLDRISKQWEDALERLRAFVEGDQ</sequence>
<dbReference type="SUPFAM" id="SSF46785">
    <property type="entry name" value="Winged helix' DNA-binding domain"/>
    <property type="match status" value="1"/>
</dbReference>
<dbReference type="SMART" id="SM00418">
    <property type="entry name" value="HTH_ARSR"/>
    <property type="match status" value="1"/>
</dbReference>
<dbReference type="InterPro" id="IPR036390">
    <property type="entry name" value="WH_DNA-bd_sf"/>
</dbReference>
<evidence type="ECO:0000313" key="3">
    <source>
        <dbReference type="Proteomes" id="UP001139353"/>
    </source>
</evidence>
<dbReference type="InterPro" id="IPR001845">
    <property type="entry name" value="HTH_ArsR_DNA-bd_dom"/>
</dbReference>
<dbReference type="Pfam" id="PF12840">
    <property type="entry name" value="HTH_20"/>
    <property type="match status" value="1"/>
</dbReference>
<proteinExistence type="predicted"/>
<protein>
    <submittedName>
        <fullName evidence="2">Metalloregulator ArsR/SmtB family transcription factor</fullName>
    </submittedName>
</protein>
<evidence type="ECO:0000313" key="2">
    <source>
        <dbReference type="EMBL" id="MCK9689285.1"/>
    </source>
</evidence>
<dbReference type="PANTHER" id="PTHR38600:SF1">
    <property type="entry name" value="TRANSCRIPTIONAL REGULATORY PROTEIN"/>
    <property type="match status" value="1"/>
</dbReference>
<feature type="domain" description="HTH arsR-type" evidence="1">
    <location>
        <begin position="5"/>
        <end position="100"/>
    </location>
</feature>